<dbReference type="EMBL" id="AICP01000082">
    <property type="protein sequence ID" value="EID18458.1"/>
    <property type="molecule type" value="Genomic_DNA"/>
</dbReference>
<dbReference type="PATRIC" id="fig|1095729.3.peg.2246"/>
<dbReference type="InterPro" id="IPR013830">
    <property type="entry name" value="SGNH_hydro"/>
</dbReference>
<dbReference type="InterPro" id="IPR036514">
    <property type="entry name" value="SGNH_hydro_sf"/>
</dbReference>
<sequence length="212" mass="24089">MAVQLLDEWLLNEQEQVRQKYQDLNRISVKDPDVLFLGDSIVEYFPLHELLKTSKTLINRGIRGYRSDLLLEHLGSLLFGQAVDKVFLLIGTNDIGKEIPQQETVKNVESIIQTIARNYPLAEVCLLSVLPVNETATYKKRVHRRSNQKIQALNHAYQELASAYMSVTFVNVYDNLLNEAGQLKEAFTTDGLHLTVAGYQVLAGYLQNKNLI</sequence>
<dbReference type="GO" id="GO:0004622">
    <property type="term" value="F:phosphatidylcholine lysophospholipase activity"/>
    <property type="evidence" value="ECO:0007669"/>
    <property type="project" value="TreeGrafter"/>
</dbReference>
<evidence type="ECO:0000313" key="3">
    <source>
        <dbReference type="Proteomes" id="UP000003245"/>
    </source>
</evidence>
<feature type="domain" description="SGNH hydrolase-type esterase" evidence="1">
    <location>
        <begin position="37"/>
        <end position="201"/>
    </location>
</feature>
<dbReference type="Gene3D" id="3.40.50.1110">
    <property type="entry name" value="SGNH hydrolase"/>
    <property type="match status" value="1"/>
</dbReference>
<dbReference type="PANTHER" id="PTHR30383:SF5">
    <property type="entry name" value="SGNH HYDROLASE-TYPE ESTERASE DOMAIN-CONTAINING PROTEIN"/>
    <property type="match status" value="1"/>
</dbReference>
<dbReference type="Pfam" id="PF13472">
    <property type="entry name" value="Lipase_GDSL_2"/>
    <property type="match status" value="1"/>
</dbReference>
<name>I0S505_STRAP</name>
<dbReference type="AlphaFoldDB" id="I0S505"/>
<protein>
    <submittedName>
        <fullName evidence="2">GDSL-like protein</fullName>
    </submittedName>
</protein>
<dbReference type="PANTHER" id="PTHR30383">
    <property type="entry name" value="THIOESTERASE 1/PROTEASE 1/LYSOPHOSPHOLIPASE L1"/>
    <property type="match status" value="1"/>
</dbReference>
<dbReference type="CDD" id="cd01841">
    <property type="entry name" value="NnaC_like"/>
    <property type="match status" value="1"/>
</dbReference>
<evidence type="ECO:0000313" key="2">
    <source>
        <dbReference type="EMBL" id="EID18458.1"/>
    </source>
</evidence>
<dbReference type="SUPFAM" id="SSF52266">
    <property type="entry name" value="SGNH hydrolase"/>
    <property type="match status" value="1"/>
</dbReference>
<organism evidence="2 3">
    <name type="scientific">Streptococcus anginosus subsp. whileyi CCUG 39159</name>
    <dbReference type="NCBI Taxonomy" id="1095729"/>
    <lineage>
        <taxon>Bacteria</taxon>
        <taxon>Bacillati</taxon>
        <taxon>Bacillota</taxon>
        <taxon>Bacilli</taxon>
        <taxon>Lactobacillales</taxon>
        <taxon>Streptococcaceae</taxon>
        <taxon>Streptococcus</taxon>
        <taxon>Streptococcus anginosus group</taxon>
    </lineage>
</organism>
<accession>I0S505</accession>
<evidence type="ECO:0000259" key="1">
    <source>
        <dbReference type="Pfam" id="PF13472"/>
    </source>
</evidence>
<comment type="caution">
    <text evidence="2">The sequence shown here is derived from an EMBL/GenBank/DDBJ whole genome shotgun (WGS) entry which is preliminary data.</text>
</comment>
<reference evidence="2 3" key="1">
    <citation type="submission" date="2012-01" db="EMBL/GenBank/DDBJ databases">
        <authorList>
            <person name="Harkins D.M."/>
            <person name="Madupu R."/>
            <person name="Durkin A.S."/>
            <person name="Torralba M."/>
            <person name="Methe B."/>
            <person name="Sutton G.G."/>
            <person name="Nelson K.E."/>
        </authorList>
    </citation>
    <scope>NUCLEOTIDE SEQUENCE [LARGE SCALE GENOMIC DNA]</scope>
    <source>
        <strain evidence="2 3">CCUG 39159</strain>
    </source>
</reference>
<dbReference type="InterPro" id="IPR051532">
    <property type="entry name" value="Ester_Hydrolysis_Enzymes"/>
</dbReference>
<dbReference type="Proteomes" id="UP000003245">
    <property type="component" value="Unassembled WGS sequence"/>
</dbReference>
<proteinExistence type="predicted"/>
<keyword evidence="3" id="KW-1185">Reference proteome</keyword>
<dbReference type="RefSeq" id="WP_003038917.1">
    <property type="nucleotide sequence ID" value="NZ_AICP01000082.1"/>
</dbReference>
<gene>
    <name evidence="2" type="ORF">HMPREF1043_0320</name>
</gene>